<dbReference type="GO" id="GO:0008270">
    <property type="term" value="F:zinc ion binding"/>
    <property type="evidence" value="ECO:0007669"/>
    <property type="project" value="UniProtKB-KW"/>
</dbReference>
<gene>
    <name evidence="5" type="ORF">ASEP1449_LOCUS3360</name>
</gene>
<accession>A0A7S2UAI9</accession>
<dbReference type="PROSITE" id="PS50089">
    <property type="entry name" value="ZF_RING_2"/>
    <property type="match status" value="1"/>
</dbReference>
<sequence>MSVKVFLETERMFSDSWVFRFLAEAIFEDNSLDLAEGAFADNSLDLLNDTNRNLQPDDVVRMLRRNTPKEGRDLYEFIAFLTWYGSLLICCIIPAICACRRRRRAMIELEEQILRSTSGRNLPSYYVNSQGQWAQLRRGTIQSSDEPLLLMNASTLDGRDITIMATRGNVRRLLAIHEERNGKERMGKVAQLTKYTTMTVTEGDLIRKPPSPRSIADLETGPNHNNAVFDDVNRSIIISSHADIGYGDDVKIDDEATNERTLTDTETELSEKVIMGKRENMNQDVEGDEQFEEEESNAKKNDTATSGVSFSELRSTYVSYMEDYDDEGEASEFSALVIPAALDCNTELNDKDPMGKWIVPNSCAICLSGYEIGSSVTWSPLVNGEGKLPSCSHAFHTECILTWLSKKNGDSLLCPCCRQDFISSPDRPTNTESLSSLPETMTFENVVISNGSYL</sequence>
<keyword evidence="3" id="KW-1133">Transmembrane helix</keyword>
<proteinExistence type="predicted"/>
<feature type="domain" description="RING-type" evidence="4">
    <location>
        <begin position="363"/>
        <end position="418"/>
    </location>
</feature>
<dbReference type="AlphaFoldDB" id="A0A7S2UAI9"/>
<keyword evidence="1" id="KW-0479">Metal-binding</keyword>
<keyword evidence="3" id="KW-0812">Transmembrane</keyword>
<feature type="transmembrane region" description="Helical" evidence="3">
    <location>
        <begin position="77"/>
        <end position="99"/>
    </location>
</feature>
<evidence type="ECO:0000256" key="2">
    <source>
        <dbReference type="SAM" id="MobiDB-lite"/>
    </source>
</evidence>
<keyword evidence="1" id="KW-0863">Zinc-finger</keyword>
<evidence type="ECO:0000259" key="4">
    <source>
        <dbReference type="PROSITE" id="PS50089"/>
    </source>
</evidence>
<dbReference type="SUPFAM" id="SSF57850">
    <property type="entry name" value="RING/U-box"/>
    <property type="match status" value="1"/>
</dbReference>
<keyword evidence="3" id="KW-0472">Membrane</keyword>
<evidence type="ECO:0000256" key="3">
    <source>
        <dbReference type="SAM" id="Phobius"/>
    </source>
</evidence>
<dbReference type="Gene3D" id="3.30.40.10">
    <property type="entry name" value="Zinc/RING finger domain, C3HC4 (zinc finger)"/>
    <property type="match status" value="1"/>
</dbReference>
<reference evidence="5" key="1">
    <citation type="submission" date="2021-01" db="EMBL/GenBank/DDBJ databases">
        <authorList>
            <person name="Corre E."/>
            <person name="Pelletier E."/>
            <person name="Niang G."/>
            <person name="Scheremetjew M."/>
            <person name="Finn R."/>
            <person name="Kale V."/>
            <person name="Holt S."/>
            <person name="Cochrane G."/>
            <person name="Meng A."/>
            <person name="Brown T."/>
            <person name="Cohen L."/>
        </authorList>
    </citation>
    <scope>NUCLEOTIDE SEQUENCE</scope>
    <source>
        <strain evidence="5">CCMP2084</strain>
    </source>
</reference>
<dbReference type="InterPro" id="IPR001841">
    <property type="entry name" value="Znf_RING"/>
</dbReference>
<feature type="compositionally biased region" description="Acidic residues" evidence="2">
    <location>
        <begin position="285"/>
        <end position="295"/>
    </location>
</feature>
<evidence type="ECO:0000256" key="1">
    <source>
        <dbReference type="PROSITE-ProRule" id="PRU00175"/>
    </source>
</evidence>
<dbReference type="GO" id="GO:0006511">
    <property type="term" value="P:ubiquitin-dependent protein catabolic process"/>
    <property type="evidence" value="ECO:0007669"/>
    <property type="project" value="TreeGrafter"/>
</dbReference>
<dbReference type="SMART" id="SM00184">
    <property type="entry name" value="RING"/>
    <property type="match status" value="1"/>
</dbReference>
<dbReference type="InterPro" id="IPR051826">
    <property type="entry name" value="E3_ubiquitin-ligase_domain"/>
</dbReference>
<organism evidence="5">
    <name type="scientific">Attheya septentrionalis</name>
    <dbReference type="NCBI Taxonomy" id="420275"/>
    <lineage>
        <taxon>Eukaryota</taxon>
        <taxon>Sar</taxon>
        <taxon>Stramenopiles</taxon>
        <taxon>Ochrophyta</taxon>
        <taxon>Bacillariophyta</taxon>
        <taxon>Coscinodiscophyceae</taxon>
        <taxon>Chaetocerotophycidae</taxon>
        <taxon>Chaetocerotales</taxon>
        <taxon>Attheyaceae</taxon>
        <taxon>Attheya</taxon>
    </lineage>
</organism>
<feature type="region of interest" description="Disordered" evidence="2">
    <location>
        <begin position="279"/>
        <end position="305"/>
    </location>
</feature>
<dbReference type="Pfam" id="PF13639">
    <property type="entry name" value="zf-RING_2"/>
    <property type="match status" value="1"/>
</dbReference>
<dbReference type="InterPro" id="IPR013083">
    <property type="entry name" value="Znf_RING/FYVE/PHD"/>
</dbReference>
<protein>
    <recommendedName>
        <fullName evidence="4">RING-type domain-containing protein</fullName>
    </recommendedName>
</protein>
<dbReference type="GO" id="GO:0061630">
    <property type="term" value="F:ubiquitin protein ligase activity"/>
    <property type="evidence" value="ECO:0007669"/>
    <property type="project" value="TreeGrafter"/>
</dbReference>
<evidence type="ECO:0000313" key="5">
    <source>
        <dbReference type="EMBL" id="CAD9811535.1"/>
    </source>
</evidence>
<name>A0A7S2UAI9_9STRA</name>
<keyword evidence="1" id="KW-0862">Zinc</keyword>
<dbReference type="EMBL" id="HBHQ01005033">
    <property type="protein sequence ID" value="CAD9811535.1"/>
    <property type="molecule type" value="Transcribed_RNA"/>
</dbReference>
<dbReference type="PANTHER" id="PTHR22765">
    <property type="entry name" value="RING FINGER AND PROTEASE ASSOCIATED DOMAIN-CONTAINING"/>
    <property type="match status" value="1"/>
</dbReference>